<dbReference type="AlphaFoldDB" id="A0A1U9YNW9"/>
<accession>A0A1U9YNW9</accession>
<dbReference type="Proteomes" id="UP000192727">
    <property type="component" value="Chromosome"/>
</dbReference>
<proteinExistence type="predicted"/>
<dbReference type="GeneID" id="64217035"/>
<sequence>MLTAAEAASGSTFTYFDIFMLAITLVILIGLVRLVINPRKNYFAIGFAFVSFAVFVFMDVVMIKGW</sequence>
<evidence type="ECO:0000313" key="2">
    <source>
        <dbReference type="Proteomes" id="UP000192727"/>
    </source>
</evidence>
<reference evidence="1 2" key="1">
    <citation type="submission" date="2017-03" db="EMBL/GenBank/DDBJ databases">
        <title>Paenibacillus larvae genome sequencing.</title>
        <authorList>
            <person name="Dingman D.W."/>
        </authorList>
    </citation>
    <scope>NUCLEOTIDE SEQUENCE [LARGE SCALE GENOMIC DNA]</scope>
    <source>
        <strain evidence="1 2">SAG 10367</strain>
    </source>
</reference>
<organism evidence="1 2">
    <name type="scientific">Paenibacillus larvae subsp. pulvifaciens</name>
    <dbReference type="NCBI Taxonomy" id="1477"/>
    <lineage>
        <taxon>Bacteria</taxon>
        <taxon>Bacillati</taxon>
        <taxon>Bacillota</taxon>
        <taxon>Bacilli</taxon>
        <taxon>Bacillales</taxon>
        <taxon>Paenibacillaceae</taxon>
        <taxon>Paenibacillus</taxon>
    </lineage>
</organism>
<name>A0A1U9YNW9_9BACL</name>
<evidence type="ECO:0000313" key="1">
    <source>
        <dbReference type="EMBL" id="ARF68498.1"/>
    </source>
</evidence>
<dbReference type="EMBL" id="CP020557">
    <property type="protein sequence ID" value="ARF68498.1"/>
    <property type="molecule type" value="Genomic_DNA"/>
</dbReference>
<protein>
    <submittedName>
        <fullName evidence="1">Uncharacterized protein</fullName>
    </submittedName>
</protein>
<dbReference type="RefSeq" id="WP_036655768.1">
    <property type="nucleotide sequence ID" value="NZ_CP019794.1"/>
</dbReference>
<gene>
    <name evidence="1" type="ORF">B7C51_12785</name>
</gene>